<evidence type="ECO:0000313" key="2">
    <source>
        <dbReference type="Proteomes" id="UP000828390"/>
    </source>
</evidence>
<keyword evidence="2" id="KW-1185">Reference proteome</keyword>
<comment type="caution">
    <text evidence="1">The sequence shown here is derived from an EMBL/GenBank/DDBJ whole genome shotgun (WGS) entry which is preliminary data.</text>
</comment>
<organism evidence="1 2">
    <name type="scientific">Dreissena polymorpha</name>
    <name type="common">Zebra mussel</name>
    <name type="synonym">Mytilus polymorpha</name>
    <dbReference type="NCBI Taxonomy" id="45954"/>
    <lineage>
        <taxon>Eukaryota</taxon>
        <taxon>Metazoa</taxon>
        <taxon>Spiralia</taxon>
        <taxon>Lophotrochozoa</taxon>
        <taxon>Mollusca</taxon>
        <taxon>Bivalvia</taxon>
        <taxon>Autobranchia</taxon>
        <taxon>Heteroconchia</taxon>
        <taxon>Euheterodonta</taxon>
        <taxon>Imparidentia</taxon>
        <taxon>Neoheterodontei</taxon>
        <taxon>Myida</taxon>
        <taxon>Dreissenoidea</taxon>
        <taxon>Dreissenidae</taxon>
        <taxon>Dreissena</taxon>
    </lineage>
</organism>
<dbReference type="AlphaFoldDB" id="A0A9D4CR26"/>
<gene>
    <name evidence="1" type="ORF">DPMN_054636</name>
</gene>
<accession>A0A9D4CR26</accession>
<evidence type="ECO:0000313" key="1">
    <source>
        <dbReference type="EMBL" id="KAH3728676.1"/>
    </source>
</evidence>
<dbReference type="EMBL" id="JAIWYP010000012">
    <property type="protein sequence ID" value="KAH3728676.1"/>
    <property type="molecule type" value="Genomic_DNA"/>
</dbReference>
<proteinExistence type="predicted"/>
<protein>
    <submittedName>
        <fullName evidence="1">Uncharacterized protein</fullName>
    </submittedName>
</protein>
<reference evidence="1" key="1">
    <citation type="journal article" date="2019" name="bioRxiv">
        <title>The Genome of the Zebra Mussel, Dreissena polymorpha: A Resource for Invasive Species Research.</title>
        <authorList>
            <person name="McCartney M.A."/>
            <person name="Auch B."/>
            <person name="Kono T."/>
            <person name="Mallez S."/>
            <person name="Zhang Y."/>
            <person name="Obille A."/>
            <person name="Becker A."/>
            <person name="Abrahante J.E."/>
            <person name="Garbe J."/>
            <person name="Badalamenti J.P."/>
            <person name="Herman A."/>
            <person name="Mangelson H."/>
            <person name="Liachko I."/>
            <person name="Sullivan S."/>
            <person name="Sone E.D."/>
            <person name="Koren S."/>
            <person name="Silverstein K.A.T."/>
            <person name="Beckman K.B."/>
            <person name="Gohl D.M."/>
        </authorList>
    </citation>
    <scope>NUCLEOTIDE SEQUENCE</scope>
    <source>
        <strain evidence="1">Duluth1</strain>
        <tissue evidence="1">Whole animal</tissue>
    </source>
</reference>
<name>A0A9D4CR26_DREPO</name>
<sequence>MSTSNRINWVRDNNIIPLTIPEQPHTNLSPGFVHIRTCDMRAMTVTNISTGFRISRINPFRIDIIETEKQLTNTGRLIAAMVFNGIEIIRPNLQEFLEDWAINMASKESVH</sequence>
<dbReference type="Proteomes" id="UP000828390">
    <property type="component" value="Unassembled WGS sequence"/>
</dbReference>
<reference evidence="1" key="2">
    <citation type="submission" date="2020-11" db="EMBL/GenBank/DDBJ databases">
        <authorList>
            <person name="McCartney M.A."/>
            <person name="Auch B."/>
            <person name="Kono T."/>
            <person name="Mallez S."/>
            <person name="Becker A."/>
            <person name="Gohl D.M."/>
            <person name="Silverstein K.A.T."/>
            <person name="Koren S."/>
            <person name="Bechman K.B."/>
            <person name="Herman A."/>
            <person name="Abrahante J.E."/>
            <person name="Garbe J."/>
        </authorList>
    </citation>
    <scope>NUCLEOTIDE SEQUENCE</scope>
    <source>
        <strain evidence="1">Duluth1</strain>
        <tissue evidence="1">Whole animal</tissue>
    </source>
</reference>